<evidence type="ECO:0000256" key="6">
    <source>
        <dbReference type="PROSITE-ProRule" id="PRU00421"/>
    </source>
</evidence>
<dbReference type="InterPro" id="IPR036878">
    <property type="entry name" value="Glu_permease_IIB"/>
</dbReference>
<organism evidence="8 9">
    <name type="scientific">Lactococcus lactis subsp. cremoris</name>
    <name type="common">Streptococcus cremoris</name>
    <dbReference type="NCBI Taxonomy" id="1359"/>
    <lineage>
        <taxon>Bacteria</taxon>
        <taxon>Bacillati</taxon>
        <taxon>Bacillota</taxon>
        <taxon>Bacilli</taxon>
        <taxon>Lactobacillales</taxon>
        <taxon>Streptococcaceae</taxon>
        <taxon>Lactococcus</taxon>
    </lineage>
</organism>
<dbReference type="InterPro" id="IPR050558">
    <property type="entry name" value="PTS_Sugar-Specific_Components"/>
</dbReference>
<evidence type="ECO:0000256" key="5">
    <source>
        <dbReference type="ARBA" id="ARBA00022777"/>
    </source>
</evidence>
<dbReference type="InterPro" id="IPR018113">
    <property type="entry name" value="PTrfase_EIIB_Cys"/>
</dbReference>
<dbReference type="PANTHER" id="PTHR30175:SF3">
    <property type="entry name" value="PTS SYSTEM N-ACETYLMURAMIC ACID-SPECIFIC EIIBC COMPONENT"/>
    <property type="match status" value="1"/>
</dbReference>
<feature type="active site" description="Phosphocysteine intermediate; for EIIB activity" evidence="6">
    <location>
        <position position="29"/>
    </location>
</feature>
<dbReference type="Pfam" id="PF00367">
    <property type="entry name" value="PTS_EIIB"/>
    <property type="match status" value="1"/>
</dbReference>
<dbReference type="EMBL" id="LAVW01000132">
    <property type="protein sequence ID" value="KKW71656.1"/>
    <property type="molecule type" value="Genomic_DNA"/>
</dbReference>
<evidence type="ECO:0000313" key="8">
    <source>
        <dbReference type="EMBL" id="KKW71656.1"/>
    </source>
</evidence>
<protein>
    <submittedName>
        <fullName evidence="8">PTS system, beta-glucoside-specific IIABC component</fullName>
    </submittedName>
</protein>
<dbReference type="PROSITE" id="PS51098">
    <property type="entry name" value="PTS_EIIB_TYPE_1"/>
    <property type="match status" value="1"/>
</dbReference>
<evidence type="ECO:0000256" key="3">
    <source>
        <dbReference type="ARBA" id="ARBA00022679"/>
    </source>
</evidence>
<keyword evidence="1" id="KW-0813">Transport</keyword>
<feature type="domain" description="PTS EIIB type-1" evidence="7">
    <location>
        <begin position="7"/>
        <end position="51"/>
    </location>
</feature>
<keyword evidence="9" id="KW-1185">Reference proteome</keyword>
<evidence type="ECO:0000259" key="7">
    <source>
        <dbReference type="PROSITE" id="PS51098"/>
    </source>
</evidence>
<dbReference type="InterPro" id="IPR001996">
    <property type="entry name" value="PTS_IIB_1"/>
</dbReference>
<dbReference type="PROSITE" id="PS01035">
    <property type="entry name" value="PTS_EIIB_TYPE_1_CYS"/>
    <property type="match status" value="1"/>
</dbReference>
<sequence>MAEEKIARIAREIYENVGGTQNVKKLIHCMTRVRMTIIDDSKVNLAGLKAD</sequence>
<name>A0ABR5EFW4_LACLC</name>
<proteinExistence type="predicted"/>
<evidence type="ECO:0000313" key="9">
    <source>
        <dbReference type="Proteomes" id="UP000034513"/>
    </source>
</evidence>
<reference evidence="8 9" key="1">
    <citation type="submission" date="2015-04" db="EMBL/GenBank/DDBJ databases">
        <title>Evaluation of non-dairy Lactococcus lactis with potential dairy applications reveals extensive phenotype-genotype disparity.</title>
        <authorList>
            <person name="Cavanagh D."/>
            <person name="Casey A."/>
            <person name="Altermann E."/>
            <person name="Cotter P."/>
            <person name="Fitzgerald G.F."/>
            <person name="McAuliffe O."/>
        </authorList>
    </citation>
    <scope>NUCLEOTIDE SEQUENCE [LARGE SCALE GENOMIC DNA]</scope>
    <source>
        <strain evidence="8 9">DPC6856</strain>
    </source>
</reference>
<keyword evidence="4" id="KW-0598">Phosphotransferase system</keyword>
<dbReference type="Proteomes" id="UP000034513">
    <property type="component" value="Unassembled WGS sequence"/>
</dbReference>
<keyword evidence="3" id="KW-0808">Transferase</keyword>
<evidence type="ECO:0000256" key="1">
    <source>
        <dbReference type="ARBA" id="ARBA00022448"/>
    </source>
</evidence>
<evidence type="ECO:0000256" key="2">
    <source>
        <dbReference type="ARBA" id="ARBA00022597"/>
    </source>
</evidence>
<dbReference type="SUPFAM" id="SSF55604">
    <property type="entry name" value="Glucose permease domain IIB"/>
    <property type="match status" value="1"/>
</dbReference>
<evidence type="ECO:0000256" key="4">
    <source>
        <dbReference type="ARBA" id="ARBA00022683"/>
    </source>
</evidence>
<gene>
    <name evidence="8" type="ORF">VN93_1587</name>
</gene>
<accession>A0ABR5EFW4</accession>
<keyword evidence="5" id="KW-0418">Kinase</keyword>
<dbReference type="PANTHER" id="PTHR30175">
    <property type="entry name" value="PHOSPHOTRANSFERASE SYSTEM TRANSPORT PROTEIN"/>
    <property type="match status" value="1"/>
</dbReference>
<dbReference type="Gene3D" id="3.30.1360.60">
    <property type="entry name" value="Glucose permease domain IIB"/>
    <property type="match status" value="1"/>
</dbReference>
<comment type="caution">
    <text evidence="8">The sequence shown here is derived from an EMBL/GenBank/DDBJ whole genome shotgun (WGS) entry which is preliminary data.</text>
</comment>
<keyword evidence="2" id="KW-0762">Sugar transport</keyword>